<dbReference type="Proteomes" id="UP001300604">
    <property type="component" value="Chromosome"/>
</dbReference>
<reference evidence="2" key="1">
    <citation type="submission" date="2023-09" db="EMBL/GenBank/DDBJ databases">
        <authorList>
            <person name="Zeng C."/>
        </authorList>
    </citation>
    <scope>NUCLEOTIDE SEQUENCE</scope>
    <source>
        <strain evidence="2">ZCY20-5</strain>
    </source>
</reference>
<dbReference type="InterPro" id="IPR052509">
    <property type="entry name" value="Metal_resp_DNA-bind_regulator"/>
</dbReference>
<dbReference type="KEGG" id="carl:PXC00_12835"/>
<dbReference type="InterPro" id="IPR005149">
    <property type="entry name" value="Tscrpt_reg_PadR_N"/>
</dbReference>
<dbReference type="PANTHER" id="PTHR33169">
    <property type="entry name" value="PADR-FAMILY TRANSCRIPTIONAL REGULATOR"/>
    <property type="match status" value="1"/>
</dbReference>
<feature type="domain" description="Transcription regulator PadR N-terminal" evidence="1">
    <location>
        <begin position="15"/>
        <end position="86"/>
    </location>
</feature>
<dbReference type="EMBL" id="CP135996">
    <property type="protein sequence ID" value="WOC32063.1"/>
    <property type="molecule type" value="Genomic_DNA"/>
</dbReference>
<reference evidence="2" key="2">
    <citation type="submission" date="2024-06" db="EMBL/GenBank/DDBJ databases">
        <title>Caproicibacterium argilliputei sp. nov, a novel caproic acid producing anaerobic bacterium isolated from pit mud.</title>
        <authorList>
            <person name="Xia S."/>
        </authorList>
    </citation>
    <scope>NUCLEOTIDE SEQUENCE</scope>
    <source>
        <strain evidence="2">ZCY20-5</strain>
    </source>
</reference>
<dbReference type="Pfam" id="PF03551">
    <property type="entry name" value="PadR"/>
    <property type="match status" value="1"/>
</dbReference>
<accession>A0AA97DAK7</accession>
<dbReference type="Gene3D" id="1.10.10.10">
    <property type="entry name" value="Winged helix-like DNA-binding domain superfamily/Winged helix DNA-binding domain"/>
    <property type="match status" value="1"/>
</dbReference>
<sequence length="122" mass="13801">MQAAQLRKGTLEGCILKIIQENETYGYEISERLRSFGFSEVSEGTIYPILLRLERSDLVTAQFQASAVGPKRKYFRLSASGETALNQFYENWSALEKAVNRVFGMEGNQTHESKSQSTEPNQ</sequence>
<dbReference type="InterPro" id="IPR036390">
    <property type="entry name" value="WH_DNA-bd_sf"/>
</dbReference>
<dbReference type="SUPFAM" id="SSF46785">
    <property type="entry name" value="Winged helix' DNA-binding domain"/>
    <property type="match status" value="1"/>
</dbReference>
<dbReference type="RefSeq" id="WP_275844126.1">
    <property type="nucleotide sequence ID" value="NZ_CP135996.1"/>
</dbReference>
<evidence type="ECO:0000259" key="1">
    <source>
        <dbReference type="Pfam" id="PF03551"/>
    </source>
</evidence>
<protein>
    <submittedName>
        <fullName evidence="2">PadR family transcriptional regulator</fullName>
    </submittedName>
</protein>
<dbReference type="InterPro" id="IPR036388">
    <property type="entry name" value="WH-like_DNA-bd_sf"/>
</dbReference>
<evidence type="ECO:0000313" key="3">
    <source>
        <dbReference type="Proteomes" id="UP001300604"/>
    </source>
</evidence>
<dbReference type="AlphaFoldDB" id="A0AA97DAK7"/>
<proteinExistence type="predicted"/>
<name>A0AA97DAK7_9FIRM</name>
<organism evidence="2 3">
    <name type="scientific">Caproicibacterium argilliputei</name>
    <dbReference type="NCBI Taxonomy" id="3030016"/>
    <lineage>
        <taxon>Bacteria</taxon>
        <taxon>Bacillati</taxon>
        <taxon>Bacillota</taxon>
        <taxon>Clostridia</taxon>
        <taxon>Eubacteriales</taxon>
        <taxon>Oscillospiraceae</taxon>
        <taxon>Caproicibacterium</taxon>
    </lineage>
</organism>
<gene>
    <name evidence="2" type="ORF">PXC00_12835</name>
</gene>
<dbReference type="PANTHER" id="PTHR33169:SF14">
    <property type="entry name" value="TRANSCRIPTIONAL REGULATOR RV3488"/>
    <property type="match status" value="1"/>
</dbReference>
<evidence type="ECO:0000313" key="2">
    <source>
        <dbReference type="EMBL" id="WOC32063.1"/>
    </source>
</evidence>
<keyword evidence="3" id="KW-1185">Reference proteome</keyword>